<organism evidence="1 2">
    <name type="scientific">Xanthomarina gelatinilytica</name>
    <dbReference type="NCBI Taxonomy" id="1137281"/>
    <lineage>
        <taxon>Bacteria</taxon>
        <taxon>Pseudomonadati</taxon>
        <taxon>Bacteroidota</taxon>
        <taxon>Flavobacteriia</taxon>
        <taxon>Flavobacteriales</taxon>
        <taxon>Flavobacteriaceae</taxon>
        <taxon>Xanthomarina</taxon>
    </lineage>
</organism>
<protein>
    <submittedName>
        <fullName evidence="1">Uncharacterized protein</fullName>
    </submittedName>
</protein>
<accession>A0A3D6BQK9</accession>
<sequence length="150" mass="15833">GKALTQFFNGEFSAAWETGKQAASDIIGLDAGKEAAVQFAEGWNGAMDKGQLASDEYTANKKSTSPSVNGLLQGDAGSNVLGDITPNATKKGNKEGLNVGEGSNGIRSIVMNLDIKNYFNKDAKTNVRKLADEIVGHVNDRMRDAVINLG</sequence>
<proteinExistence type="predicted"/>
<gene>
    <name evidence="1" type="ORF">DHV22_08060</name>
</gene>
<comment type="caution">
    <text evidence="1">The sequence shown here is derived from an EMBL/GenBank/DDBJ whole genome shotgun (WGS) entry which is preliminary data.</text>
</comment>
<name>A0A3D6BQK9_9FLAO</name>
<reference evidence="1 2" key="1">
    <citation type="journal article" date="2018" name="Nat. Biotechnol.">
        <title>A standardized bacterial taxonomy based on genome phylogeny substantially revises the tree of life.</title>
        <authorList>
            <person name="Parks D.H."/>
            <person name="Chuvochina M."/>
            <person name="Waite D.W."/>
            <person name="Rinke C."/>
            <person name="Skarshewski A."/>
            <person name="Chaumeil P.A."/>
            <person name="Hugenholtz P."/>
        </authorList>
    </citation>
    <scope>NUCLEOTIDE SEQUENCE [LARGE SCALE GENOMIC DNA]</scope>
    <source>
        <strain evidence="1">UBA10227</strain>
    </source>
</reference>
<dbReference type="AlphaFoldDB" id="A0A3D6BQK9"/>
<feature type="non-terminal residue" evidence="1">
    <location>
        <position position="1"/>
    </location>
</feature>
<dbReference type="Proteomes" id="UP000263268">
    <property type="component" value="Unassembled WGS sequence"/>
</dbReference>
<dbReference type="EMBL" id="DPRK01000128">
    <property type="protein sequence ID" value="HCY81542.1"/>
    <property type="molecule type" value="Genomic_DNA"/>
</dbReference>
<evidence type="ECO:0000313" key="2">
    <source>
        <dbReference type="Proteomes" id="UP000263268"/>
    </source>
</evidence>
<evidence type="ECO:0000313" key="1">
    <source>
        <dbReference type="EMBL" id="HCY81542.1"/>
    </source>
</evidence>